<keyword evidence="2" id="KW-1185">Reference proteome</keyword>
<sequence>MMDMPQPTPATTPHLQRIHTSDMAEQGDGSHVGPNDEPPIFLEADEMEDMEHIILVIAVNPFIPHEQEIVRFFQRHVRDEDEEPDNNNENNENVFVIGLINVVNLENNNVDNNGEVLEVDYDNNDNNDDSGDNNFLQVAGEGAEAEVEVDQHVEEAEEDPLPDRSRRRSREEDSEDEESHNSKRSRLSDDFPASDSDEDSLPGSPNERESTEDDEDERICSWLVVVAAVAASLSGLMLGYEMGLTSGVLLQLRGVLSLSCREQEVLVSSHLLGALLICLAGGPILDRYGRRCSLILSAALVVGGSVVLIAITSLVALTLGRFIVGMGTALSGTGACLYIAEISPQERRGLLVTLYELMLVVGVMLGFSCSYAFASLPHGWAYTFGLVIPPALLQISVLVFLPPSPRFLVAQGKVEQARIVLARMRGGVQEHVEVELRDIQAGLKEESEHSFLELFSAKANLRSRLLTGVALVFLQQATGQPNILSYASPLLRSVGFNSDAAATLASTGFGVVKVVGTIPAVLLVDRVGPKSFLCVGAVGMGLSLVALGTLTLQSHTHLTSLCKSQTILNHTQTQWDLNETSLDFDYSDIFSTRLPSQWNSEEAQGTNREDNGIWESGGGKTPVQVSSSLKLASLISLLVYVAAFSISLGPMVYVVLSEIFPMGVRGRAVSVVSAVNWGTNLLISMTFLTITEKIGVANVMFLYAAMSFILLVFVILCIPETKGRTLEEISKELAKRNHFEVRFCRQVQPQESLISSSASTEIPVNI</sequence>
<dbReference type="Proteomes" id="UP000831701">
    <property type="component" value="Chromosome 13"/>
</dbReference>
<name>A0ACB8W6X0_9TELE</name>
<evidence type="ECO:0000313" key="2">
    <source>
        <dbReference type="Proteomes" id="UP000831701"/>
    </source>
</evidence>
<proteinExistence type="predicted"/>
<evidence type="ECO:0000313" key="1">
    <source>
        <dbReference type="EMBL" id="KAI3363755.1"/>
    </source>
</evidence>
<accession>A0ACB8W6X0</accession>
<reference evidence="1" key="1">
    <citation type="submission" date="2022-04" db="EMBL/GenBank/DDBJ databases">
        <title>Jade perch genome.</title>
        <authorList>
            <person name="Chao B."/>
        </authorList>
    </citation>
    <scope>NUCLEOTIDE SEQUENCE</scope>
    <source>
        <strain evidence="1">CB-2022</strain>
    </source>
</reference>
<dbReference type="EMBL" id="CM041543">
    <property type="protein sequence ID" value="KAI3363755.1"/>
    <property type="molecule type" value="Genomic_DNA"/>
</dbReference>
<organism evidence="1 2">
    <name type="scientific">Scortum barcoo</name>
    <name type="common">barcoo grunter</name>
    <dbReference type="NCBI Taxonomy" id="214431"/>
    <lineage>
        <taxon>Eukaryota</taxon>
        <taxon>Metazoa</taxon>
        <taxon>Chordata</taxon>
        <taxon>Craniata</taxon>
        <taxon>Vertebrata</taxon>
        <taxon>Euteleostomi</taxon>
        <taxon>Actinopterygii</taxon>
        <taxon>Neopterygii</taxon>
        <taxon>Teleostei</taxon>
        <taxon>Neoteleostei</taxon>
        <taxon>Acanthomorphata</taxon>
        <taxon>Eupercaria</taxon>
        <taxon>Centrarchiformes</taxon>
        <taxon>Terapontoidei</taxon>
        <taxon>Terapontidae</taxon>
        <taxon>Scortum</taxon>
    </lineage>
</organism>
<gene>
    <name evidence="1" type="ORF">L3Q82_001372</name>
</gene>
<comment type="caution">
    <text evidence="1">The sequence shown here is derived from an EMBL/GenBank/DDBJ whole genome shotgun (WGS) entry which is preliminary data.</text>
</comment>
<protein>
    <submittedName>
        <fullName evidence="1">Uncharacterized protein</fullName>
    </submittedName>
</protein>